<evidence type="ECO:0000256" key="6">
    <source>
        <dbReference type="ARBA" id="ARBA00023163"/>
    </source>
</evidence>
<accession>A0ABS4QJ92</accession>
<dbReference type="PANTHER" id="PTHR46565">
    <property type="entry name" value="COLD SHOCK DOMAIN PROTEIN 2"/>
    <property type="match status" value="1"/>
</dbReference>
<gene>
    <name evidence="9" type="ORF">BJ987_004081</name>
</gene>
<dbReference type="RefSeq" id="WP_209892402.1">
    <property type="nucleotide sequence ID" value="NZ_JAGGMR010000001.1"/>
</dbReference>
<evidence type="ECO:0000256" key="3">
    <source>
        <dbReference type="ARBA" id="ARBA00023015"/>
    </source>
</evidence>
<protein>
    <submittedName>
        <fullName evidence="9">CspA family cold shock protein</fullName>
    </submittedName>
</protein>
<organism evidence="9 10">
    <name type="scientific">Nocardia goodfellowii</name>
    <dbReference type="NCBI Taxonomy" id="882446"/>
    <lineage>
        <taxon>Bacteria</taxon>
        <taxon>Bacillati</taxon>
        <taxon>Actinomycetota</taxon>
        <taxon>Actinomycetes</taxon>
        <taxon>Mycobacteriales</taxon>
        <taxon>Nocardiaceae</taxon>
        <taxon>Nocardia</taxon>
    </lineage>
</organism>
<dbReference type="InterPro" id="IPR012156">
    <property type="entry name" value="Cold_shock_CspA"/>
</dbReference>
<proteinExistence type="predicted"/>
<evidence type="ECO:0000256" key="1">
    <source>
        <dbReference type="ARBA" id="ARBA00004496"/>
    </source>
</evidence>
<evidence type="ECO:0000256" key="4">
    <source>
        <dbReference type="ARBA" id="ARBA00023125"/>
    </source>
</evidence>
<dbReference type="InterPro" id="IPR011129">
    <property type="entry name" value="CSD"/>
</dbReference>
<sequence length="83" mass="8999">MTQAAGTVKWFNSDRDFGFVIPDEGGADLLVEGSDFLAQDGDGEIREGQLVNFDIRVGSKGPQALRVSPRSETPDQSAGMRQR</sequence>
<dbReference type="EMBL" id="JAGGMR010000001">
    <property type="protein sequence ID" value="MBP2191180.1"/>
    <property type="molecule type" value="Genomic_DNA"/>
</dbReference>
<dbReference type="SMART" id="SM00357">
    <property type="entry name" value="CSP"/>
    <property type="match status" value="1"/>
</dbReference>
<dbReference type="PANTHER" id="PTHR46565:SF20">
    <property type="entry name" value="COLD SHOCK DOMAIN-CONTAINING PROTEIN 4"/>
    <property type="match status" value="1"/>
</dbReference>
<dbReference type="PRINTS" id="PR00050">
    <property type="entry name" value="COLDSHOCK"/>
</dbReference>
<keyword evidence="4" id="KW-0238">DNA-binding</keyword>
<keyword evidence="2" id="KW-0963">Cytoplasm</keyword>
<dbReference type="SUPFAM" id="SSF50249">
    <property type="entry name" value="Nucleic acid-binding proteins"/>
    <property type="match status" value="1"/>
</dbReference>
<evidence type="ECO:0000259" key="8">
    <source>
        <dbReference type="PROSITE" id="PS51857"/>
    </source>
</evidence>
<comment type="caution">
    <text evidence="9">The sequence shown here is derived from an EMBL/GenBank/DDBJ whole genome shotgun (WGS) entry which is preliminary data.</text>
</comment>
<feature type="domain" description="CSD" evidence="8">
    <location>
        <begin position="3"/>
        <end position="69"/>
    </location>
</feature>
<name>A0ABS4QJ92_9NOCA</name>
<keyword evidence="6" id="KW-0804">Transcription</keyword>
<evidence type="ECO:0000256" key="5">
    <source>
        <dbReference type="ARBA" id="ARBA00023159"/>
    </source>
</evidence>
<dbReference type="InterPro" id="IPR002059">
    <property type="entry name" value="CSP_DNA-bd"/>
</dbReference>
<keyword evidence="5" id="KW-0010">Activator</keyword>
<keyword evidence="10" id="KW-1185">Reference proteome</keyword>
<dbReference type="PIRSF" id="PIRSF002599">
    <property type="entry name" value="Cold_shock_A"/>
    <property type="match status" value="1"/>
</dbReference>
<evidence type="ECO:0000313" key="10">
    <source>
        <dbReference type="Proteomes" id="UP001519325"/>
    </source>
</evidence>
<reference evidence="9 10" key="1">
    <citation type="submission" date="2021-03" db="EMBL/GenBank/DDBJ databases">
        <title>Sequencing the genomes of 1000 actinobacteria strains.</title>
        <authorList>
            <person name="Klenk H.-P."/>
        </authorList>
    </citation>
    <scope>NUCLEOTIDE SEQUENCE [LARGE SCALE GENOMIC DNA]</scope>
    <source>
        <strain evidence="9 10">DSM 45516</strain>
    </source>
</reference>
<comment type="subcellular location">
    <subcellularLocation>
        <location evidence="1">Cytoplasm</location>
    </subcellularLocation>
</comment>
<keyword evidence="3" id="KW-0805">Transcription regulation</keyword>
<dbReference type="Pfam" id="PF00313">
    <property type="entry name" value="CSD"/>
    <property type="match status" value="1"/>
</dbReference>
<evidence type="ECO:0000313" key="9">
    <source>
        <dbReference type="EMBL" id="MBP2191180.1"/>
    </source>
</evidence>
<dbReference type="CDD" id="cd04458">
    <property type="entry name" value="CSP_CDS"/>
    <property type="match status" value="1"/>
</dbReference>
<dbReference type="InterPro" id="IPR012340">
    <property type="entry name" value="NA-bd_OB-fold"/>
</dbReference>
<feature type="region of interest" description="Disordered" evidence="7">
    <location>
        <begin position="61"/>
        <end position="83"/>
    </location>
</feature>
<dbReference type="Proteomes" id="UP001519325">
    <property type="component" value="Unassembled WGS sequence"/>
</dbReference>
<dbReference type="PROSITE" id="PS51857">
    <property type="entry name" value="CSD_2"/>
    <property type="match status" value="1"/>
</dbReference>
<evidence type="ECO:0000256" key="2">
    <source>
        <dbReference type="ARBA" id="ARBA00022490"/>
    </source>
</evidence>
<dbReference type="Gene3D" id="2.40.50.140">
    <property type="entry name" value="Nucleic acid-binding proteins"/>
    <property type="match status" value="1"/>
</dbReference>
<evidence type="ECO:0000256" key="7">
    <source>
        <dbReference type="SAM" id="MobiDB-lite"/>
    </source>
</evidence>